<sequence>MSQSIFGKYKTYYRENLILAGPIVVSQIGHMATHIADSVIVGQFAGTTQLAAVSLVNSLFMLVLVIGLGISYGLTPLIAQASGRKDKDECGKLLSNSLIINMITGVFLYAVIHWGTLSVIDHLGQSAEVVKHAKPYLGLLALSIVPLMIFQTFKQFAEGLGFTMQAMRISIVGNVINIVLGVIFVKGMFGMEPMGVKGVGWSTLIDRLLMALVMGFYVLRSVHFKSYLLKFKISFMDKVRSSQIIKIGAPVAMQYIFEISAFSGAAVIIGTIGTAEQAAHQIAISLAALTYMIASGIASSATIKTGNYLGEKSFTDLRRSAIASYHVVIIFMTCTALLFMFGSSLLPYFYTKDNHVVGIAAQLLIIAGFFQLFDGTQVVGLGVLRGIGDVNVPTYITFLSYWIIGIPLGYFLGIYLKLGVNGIWYGLTIGLLTASVLLFFRFQQRTRLLITKNSQSGT</sequence>
<accession>A0A1I2YNS4</accession>
<evidence type="ECO:0000256" key="3">
    <source>
        <dbReference type="ARBA" id="ARBA00022449"/>
    </source>
</evidence>
<evidence type="ECO:0000256" key="6">
    <source>
        <dbReference type="ARBA" id="ARBA00022989"/>
    </source>
</evidence>
<dbReference type="RefSeq" id="WP_090994939.1">
    <property type="nucleotide sequence ID" value="NZ_FOPP01000007.1"/>
</dbReference>
<evidence type="ECO:0000256" key="5">
    <source>
        <dbReference type="ARBA" id="ARBA00022692"/>
    </source>
</evidence>
<evidence type="ECO:0000256" key="8">
    <source>
        <dbReference type="ARBA" id="ARBA00023136"/>
    </source>
</evidence>
<evidence type="ECO:0000256" key="7">
    <source>
        <dbReference type="ARBA" id="ARBA00023065"/>
    </source>
</evidence>
<feature type="transmembrane region" description="Helical" evidence="10">
    <location>
        <begin position="249"/>
        <end position="272"/>
    </location>
</feature>
<dbReference type="GO" id="GO:0042910">
    <property type="term" value="F:xenobiotic transmembrane transporter activity"/>
    <property type="evidence" value="ECO:0007669"/>
    <property type="project" value="InterPro"/>
</dbReference>
<dbReference type="GO" id="GO:0005886">
    <property type="term" value="C:plasma membrane"/>
    <property type="evidence" value="ECO:0007669"/>
    <property type="project" value="UniProtKB-SubCell"/>
</dbReference>
<feature type="transmembrane region" description="Helical" evidence="10">
    <location>
        <begin position="322"/>
        <end position="350"/>
    </location>
</feature>
<keyword evidence="4" id="KW-1003">Cell membrane</keyword>
<feature type="transmembrane region" description="Helical" evidence="10">
    <location>
        <begin position="356"/>
        <end position="373"/>
    </location>
</feature>
<organism evidence="11 12">
    <name type="scientific">Pedobacter insulae</name>
    <dbReference type="NCBI Taxonomy" id="414048"/>
    <lineage>
        <taxon>Bacteria</taxon>
        <taxon>Pseudomonadati</taxon>
        <taxon>Bacteroidota</taxon>
        <taxon>Sphingobacteriia</taxon>
        <taxon>Sphingobacteriales</taxon>
        <taxon>Sphingobacteriaceae</taxon>
        <taxon>Pedobacter</taxon>
    </lineage>
</organism>
<dbReference type="AlphaFoldDB" id="A0A1I2YNS4"/>
<dbReference type="STRING" id="414048.SAMN04489864_107172"/>
<evidence type="ECO:0000313" key="11">
    <source>
        <dbReference type="EMBL" id="SFH26231.1"/>
    </source>
</evidence>
<feature type="transmembrane region" description="Helical" evidence="10">
    <location>
        <begin position="394"/>
        <end position="416"/>
    </location>
</feature>
<dbReference type="GO" id="GO:0015297">
    <property type="term" value="F:antiporter activity"/>
    <property type="evidence" value="ECO:0007669"/>
    <property type="project" value="UniProtKB-KW"/>
</dbReference>
<dbReference type="PIRSF" id="PIRSF006603">
    <property type="entry name" value="DinF"/>
    <property type="match status" value="1"/>
</dbReference>
<evidence type="ECO:0000256" key="1">
    <source>
        <dbReference type="ARBA" id="ARBA00004651"/>
    </source>
</evidence>
<keyword evidence="5 10" id="KW-0812">Transmembrane</keyword>
<dbReference type="Pfam" id="PF01554">
    <property type="entry name" value="MatE"/>
    <property type="match status" value="2"/>
</dbReference>
<evidence type="ECO:0000256" key="4">
    <source>
        <dbReference type="ARBA" id="ARBA00022475"/>
    </source>
</evidence>
<dbReference type="EMBL" id="FOPP01000007">
    <property type="protein sequence ID" value="SFH26231.1"/>
    <property type="molecule type" value="Genomic_DNA"/>
</dbReference>
<keyword evidence="12" id="KW-1185">Reference proteome</keyword>
<dbReference type="InterPro" id="IPR048279">
    <property type="entry name" value="MdtK-like"/>
</dbReference>
<proteinExistence type="predicted"/>
<protein>
    <recommendedName>
        <fullName evidence="9">Multidrug-efflux transporter</fullName>
    </recommendedName>
</protein>
<feature type="transmembrane region" description="Helical" evidence="10">
    <location>
        <begin position="136"/>
        <end position="157"/>
    </location>
</feature>
<reference evidence="11 12" key="1">
    <citation type="submission" date="2016-10" db="EMBL/GenBank/DDBJ databases">
        <authorList>
            <person name="de Groot N.N."/>
        </authorList>
    </citation>
    <scope>NUCLEOTIDE SEQUENCE [LARGE SCALE GENOMIC DNA]</scope>
    <source>
        <strain evidence="11 12">DSM 18684</strain>
    </source>
</reference>
<comment type="subcellular location">
    <subcellularLocation>
        <location evidence="1">Cell membrane</location>
        <topology evidence="1">Multi-pass membrane protein</topology>
    </subcellularLocation>
</comment>
<feature type="transmembrane region" description="Helical" evidence="10">
    <location>
        <begin position="209"/>
        <end position="228"/>
    </location>
</feature>
<feature type="transmembrane region" description="Helical" evidence="10">
    <location>
        <begin position="93"/>
        <end position="116"/>
    </location>
</feature>
<keyword evidence="7" id="KW-0406">Ion transport</keyword>
<feature type="transmembrane region" description="Helical" evidence="10">
    <location>
        <begin position="169"/>
        <end position="189"/>
    </location>
</feature>
<feature type="transmembrane region" description="Helical" evidence="10">
    <location>
        <begin position="278"/>
        <end position="301"/>
    </location>
</feature>
<evidence type="ECO:0000256" key="10">
    <source>
        <dbReference type="SAM" id="Phobius"/>
    </source>
</evidence>
<dbReference type="OrthoDB" id="9780160at2"/>
<dbReference type="CDD" id="cd13131">
    <property type="entry name" value="MATE_NorM_like"/>
    <property type="match status" value="1"/>
</dbReference>
<dbReference type="Proteomes" id="UP000199666">
    <property type="component" value="Unassembled WGS sequence"/>
</dbReference>
<keyword evidence="3" id="KW-0050">Antiport</keyword>
<feature type="transmembrane region" description="Helical" evidence="10">
    <location>
        <begin position="422"/>
        <end position="442"/>
    </location>
</feature>
<keyword evidence="6 10" id="KW-1133">Transmembrane helix</keyword>
<keyword evidence="8 10" id="KW-0472">Membrane</keyword>
<dbReference type="PANTHER" id="PTHR43298:SF2">
    <property type="entry name" value="FMN_FAD EXPORTER YEEO-RELATED"/>
    <property type="match status" value="1"/>
</dbReference>
<evidence type="ECO:0000313" key="12">
    <source>
        <dbReference type="Proteomes" id="UP000199666"/>
    </source>
</evidence>
<evidence type="ECO:0000256" key="2">
    <source>
        <dbReference type="ARBA" id="ARBA00022448"/>
    </source>
</evidence>
<dbReference type="NCBIfam" id="TIGR00797">
    <property type="entry name" value="matE"/>
    <property type="match status" value="1"/>
</dbReference>
<dbReference type="InterPro" id="IPR050222">
    <property type="entry name" value="MATE_MdtK"/>
</dbReference>
<gene>
    <name evidence="11" type="ORF">SAMN04489864_107172</name>
</gene>
<keyword evidence="2" id="KW-0813">Transport</keyword>
<feature type="transmembrane region" description="Helical" evidence="10">
    <location>
        <begin position="59"/>
        <end position="81"/>
    </location>
</feature>
<evidence type="ECO:0000256" key="9">
    <source>
        <dbReference type="ARBA" id="ARBA00031636"/>
    </source>
</evidence>
<dbReference type="InterPro" id="IPR002528">
    <property type="entry name" value="MATE_fam"/>
</dbReference>
<name>A0A1I2YNS4_9SPHI</name>
<dbReference type="PANTHER" id="PTHR43298">
    <property type="entry name" value="MULTIDRUG RESISTANCE PROTEIN NORM-RELATED"/>
    <property type="match status" value="1"/>
</dbReference>
<dbReference type="GO" id="GO:0006811">
    <property type="term" value="P:monoatomic ion transport"/>
    <property type="evidence" value="ECO:0007669"/>
    <property type="project" value="UniProtKB-KW"/>
</dbReference>